<dbReference type="SUPFAM" id="SSF53335">
    <property type="entry name" value="S-adenosyl-L-methionine-dependent methyltransferases"/>
    <property type="match status" value="1"/>
</dbReference>
<dbReference type="EMBL" id="RKRE01000001">
    <property type="protein sequence ID" value="RPF49366.1"/>
    <property type="molecule type" value="Genomic_DNA"/>
</dbReference>
<reference evidence="5 6" key="1">
    <citation type="submission" date="2018-11" db="EMBL/GenBank/DDBJ databases">
        <title>Genomic Encyclopedia of Type Strains, Phase IV (KMG-IV): sequencing the most valuable type-strain genomes for metagenomic binning, comparative biology and taxonomic classification.</title>
        <authorList>
            <person name="Goeker M."/>
        </authorList>
    </citation>
    <scope>NUCLEOTIDE SEQUENCE [LARGE SCALE GENOMIC DNA]</scope>
    <source>
        <strain evidence="5 6">DSM 102936</strain>
    </source>
</reference>
<dbReference type="RefSeq" id="WP_123926671.1">
    <property type="nucleotide sequence ID" value="NZ_RKRE01000001.1"/>
</dbReference>
<dbReference type="InterPro" id="IPR013216">
    <property type="entry name" value="Methyltransf_11"/>
</dbReference>
<dbReference type="Pfam" id="PF08241">
    <property type="entry name" value="Methyltransf_11"/>
    <property type="match status" value="1"/>
</dbReference>
<evidence type="ECO:0000313" key="5">
    <source>
        <dbReference type="EMBL" id="RPF49366.1"/>
    </source>
</evidence>
<dbReference type="GO" id="GO:0008757">
    <property type="term" value="F:S-adenosylmethionine-dependent methyltransferase activity"/>
    <property type="evidence" value="ECO:0007669"/>
    <property type="project" value="InterPro"/>
</dbReference>
<evidence type="ECO:0000313" key="6">
    <source>
        <dbReference type="Proteomes" id="UP000282654"/>
    </source>
</evidence>
<dbReference type="Proteomes" id="UP000282654">
    <property type="component" value="Unassembled WGS sequence"/>
</dbReference>
<comment type="caution">
    <text evidence="5">The sequence shown here is derived from an EMBL/GenBank/DDBJ whole genome shotgun (WGS) entry which is preliminary data.</text>
</comment>
<dbReference type="GO" id="GO:0032259">
    <property type="term" value="P:methylation"/>
    <property type="evidence" value="ECO:0007669"/>
    <property type="project" value="UniProtKB-KW"/>
</dbReference>
<keyword evidence="3" id="KW-0949">S-adenosyl-L-methionine</keyword>
<organism evidence="5 6">
    <name type="scientific">Thermodesulfitimonas autotrophica</name>
    <dbReference type="NCBI Taxonomy" id="1894989"/>
    <lineage>
        <taxon>Bacteria</taxon>
        <taxon>Bacillati</taxon>
        <taxon>Bacillota</taxon>
        <taxon>Clostridia</taxon>
        <taxon>Thermoanaerobacterales</taxon>
        <taxon>Thermoanaerobacteraceae</taxon>
        <taxon>Thermodesulfitimonas</taxon>
    </lineage>
</organism>
<evidence type="ECO:0000256" key="2">
    <source>
        <dbReference type="ARBA" id="ARBA00022679"/>
    </source>
</evidence>
<sequence length="227" mass="25214">MALFDAYARSYDAWFTTLRGQVVWEVERKLLCDFLRPRPGEEILDAGCGTGLLTRELAARGVNVTGIDISPAMLAVAREKTREFPNVVLACADITALPLPSCAFDGVVCFTALEFVSRPGEALREMWRVLKPGGRMVLGVLNALSPWAWARAGRGVFAHAHFYSYREMRALIKETLGRVPLRWAGAVYFPPCCPEFCLRYTGLFELLGSAFARPFSAVLVFRIDKTG</sequence>
<dbReference type="CDD" id="cd02440">
    <property type="entry name" value="AdoMet_MTases"/>
    <property type="match status" value="1"/>
</dbReference>
<evidence type="ECO:0000256" key="1">
    <source>
        <dbReference type="ARBA" id="ARBA00022603"/>
    </source>
</evidence>
<gene>
    <name evidence="5" type="ORF">EDD75_0174</name>
</gene>
<evidence type="ECO:0000256" key="3">
    <source>
        <dbReference type="ARBA" id="ARBA00022691"/>
    </source>
</evidence>
<dbReference type="InterPro" id="IPR029063">
    <property type="entry name" value="SAM-dependent_MTases_sf"/>
</dbReference>
<evidence type="ECO:0000259" key="4">
    <source>
        <dbReference type="Pfam" id="PF08241"/>
    </source>
</evidence>
<keyword evidence="1 5" id="KW-0489">Methyltransferase</keyword>
<dbReference type="Gene3D" id="3.40.50.150">
    <property type="entry name" value="Vaccinia Virus protein VP39"/>
    <property type="match status" value="1"/>
</dbReference>
<name>A0A3N5AVW0_9THEO</name>
<accession>A0A3N5AVW0</accession>
<protein>
    <submittedName>
        <fullName evidence="5">Methyltransferase family protein</fullName>
    </submittedName>
</protein>
<proteinExistence type="predicted"/>
<keyword evidence="2 5" id="KW-0808">Transferase</keyword>
<dbReference type="PANTHER" id="PTHR43464">
    <property type="entry name" value="METHYLTRANSFERASE"/>
    <property type="match status" value="1"/>
</dbReference>
<feature type="domain" description="Methyltransferase type 11" evidence="4">
    <location>
        <begin position="44"/>
        <end position="137"/>
    </location>
</feature>
<dbReference type="AlphaFoldDB" id="A0A3N5AVW0"/>
<keyword evidence="6" id="KW-1185">Reference proteome</keyword>
<dbReference type="OrthoDB" id="9772751at2"/>
<dbReference type="PANTHER" id="PTHR43464:SF19">
    <property type="entry name" value="UBIQUINONE BIOSYNTHESIS O-METHYLTRANSFERASE, MITOCHONDRIAL"/>
    <property type="match status" value="1"/>
</dbReference>